<dbReference type="EMBL" id="JASCZI010152376">
    <property type="protein sequence ID" value="MED6176014.1"/>
    <property type="molecule type" value="Genomic_DNA"/>
</dbReference>
<proteinExistence type="predicted"/>
<feature type="non-terminal residue" evidence="1">
    <location>
        <position position="66"/>
    </location>
</feature>
<evidence type="ECO:0000313" key="2">
    <source>
        <dbReference type="Proteomes" id="UP001341840"/>
    </source>
</evidence>
<organism evidence="1 2">
    <name type="scientific">Stylosanthes scabra</name>
    <dbReference type="NCBI Taxonomy" id="79078"/>
    <lineage>
        <taxon>Eukaryota</taxon>
        <taxon>Viridiplantae</taxon>
        <taxon>Streptophyta</taxon>
        <taxon>Embryophyta</taxon>
        <taxon>Tracheophyta</taxon>
        <taxon>Spermatophyta</taxon>
        <taxon>Magnoliopsida</taxon>
        <taxon>eudicotyledons</taxon>
        <taxon>Gunneridae</taxon>
        <taxon>Pentapetalae</taxon>
        <taxon>rosids</taxon>
        <taxon>fabids</taxon>
        <taxon>Fabales</taxon>
        <taxon>Fabaceae</taxon>
        <taxon>Papilionoideae</taxon>
        <taxon>50 kb inversion clade</taxon>
        <taxon>dalbergioids sensu lato</taxon>
        <taxon>Dalbergieae</taxon>
        <taxon>Pterocarpus clade</taxon>
        <taxon>Stylosanthes</taxon>
    </lineage>
</organism>
<name>A0ABU6VR68_9FABA</name>
<accession>A0ABU6VR68</accession>
<reference evidence="1 2" key="1">
    <citation type="journal article" date="2023" name="Plants (Basel)">
        <title>Bridging the Gap: Combining Genomics and Transcriptomics Approaches to Understand Stylosanthes scabra, an Orphan Legume from the Brazilian Caatinga.</title>
        <authorList>
            <person name="Ferreira-Neto J.R.C."/>
            <person name="da Silva M.D."/>
            <person name="Binneck E."/>
            <person name="de Melo N.F."/>
            <person name="da Silva R.H."/>
            <person name="de Melo A.L.T.M."/>
            <person name="Pandolfi V."/>
            <person name="Bustamante F.O."/>
            <person name="Brasileiro-Vidal A.C."/>
            <person name="Benko-Iseppon A.M."/>
        </authorList>
    </citation>
    <scope>NUCLEOTIDE SEQUENCE [LARGE SCALE GENOMIC DNA]</scope>
    <source>
        <tissue evidence="1">Leaves</tissue>
    </source>
</reference>
<comment type="caution">
    <text evidence="1">The sequence shown here is derived from an EMBL/GenBank/DDBJ whole genome shotgun (WGS) entry which is preliminary data.</text>
</comment>
<gene>
    <name evidence="1" type="ORF">PIB30_083861</name>
</gene>
<protein>
    <submittedName>
        <fullName evidence="1">Uncharacterized protein</fullName>
    </submittedName>
</protein>
<keyword evidence="2" id="KW-1185">Reference proteome</keyword>
<evidence type="ECO:0000313" key="1">
    <source>
        <dbReference type="EMBL" id="MED6176014.1"/>
    </source>
</evidence>
<dbReference type="Proteomes" id="UP001341840">
    <property type="component" value="Unassembled WGS sequence"/>
</dbReference>
<sequence length="66" mass="6984">MGKGHHVVDLANAKSNLGGYGAMGKGGKGACPTLGPRWWGLRMRKGTRGAKEGCWCRLGWAREGEG</sequence>